<dbReference type="SUPFAM" id="SSF49493">
    <property type="entry name" value="HSP40/DnaJ peptide-binding domain"/>
    <property type="match status" value="1"/>
</dbReference>
<feature type="domain" description="Chaperone DnaJ C-terminal" evidence="2">
    <location>
        <begin position="34"/>
        <end position="149"/>
    </location>
</feature>
<evidence type="ECO:0000256" key="1">
    <source>
        <dbReference type="SAM" id="MobiDB-lite"/>
    </source>
</evidence>
<accession>A0ABQ9GSK6</accession>
<feature type="region of interest" description="Disordered" evidence="1">
    <location>
        <begin position="1"/>
        <end position="35"/>
    </location>
</feature>
<sequence>MWLGRPQQPQETLQDLPRQEDNMGPQDPRDARDKGMVDGQNIVFSGEGYQEPGLEPGDITLVLAEKERDIFKRSSNDLIMQMRVEMVEALCGFQKVITTLDNRSLVINSRPGEVTKHGDVKCILNEGMPQYRNPFEKGRLTIQFMVMIPDNAEVCMLVELNPEQKRFYHNVYNEDEPGLCQSRVQCATQRAVPLCAVETKIKRLCRLRLQS</sequence>
<dbReference type="InterPro" id="IPR002939">
    <property type="entry name" value="DnaJ_C"/>
</dbReference>
<evidence type="ECO:0000313" key="3">
    <source>
        <dbReference type="EMBL" id="KAJ8874986.1"/>
    </source>
</evidence>
<dbReference type="EMBL" id="JARBHB010000009">
    <property type="protein sequence ID" value="KAJ8874986.1"/>
    <property type="molecule type" value="Genomic_DNA"/>
</dbReference>
<dbReference type="PANTHER" id="PTHR43888">
    <property type="entry name" value="DNAJ-LIKE-2, ISOFORM A-RELATED"/>
    <property type="match status" value="1"/>
</dbReference>
<feature type="compositionally biased region" description="Basic and acidic residues" evidence="1">
    <location>
        <begin position="17"/>
        <end position="35"/>
    </location>
</feature>
<dbReference type="InterPro" id="IPR008971">
    <property type="entry name" value="HSP40/DnaJ_pept-bd"/>
</dbReference>
<name>A0ABQ9GSK6_9NEOP</name>
<evidence type="ECO:0000259" key="2">
    <source>
        <dbReference type="Pfam" id="PF01556"/>
    </source>
</evidence>
<organism evidence="3 4">
    <name type="scientific">Dryococelus australis</name>
    <dbReference type="NCBI Taxonomy" id="614101"/>
    <lineage>
        <taxon>Eukaryota</taxon>
        <taxon>Metazoa</taxon>
        <taxon>Ecdysozoa</taxon>
        <taxon>Arthropoda</taxon>
        <taxon>Hexapoda</taxon>
        <taxon>Insecta</taxon>
        <taxon>Pterygota</taxon>
        <taxon>Neoptera</taxon>
        <taxon>Polyneoptera</taxon>
        <taxon>Phasmatodea</taxon>
        <taxon>Verophasmatodea</taxon>
        <taxon>Anareolatae</taxon>
        <taxon>Phasmatidae</taxon>
        <taxon>Eurycanthinae</taxon>
        <taxon>Dryococelus</taxon>
    </lineage>
</organism>
<dbReference type="CDD" id="cd10747">
    <property type="entry name" value="DnaJ_C"/>
    <property type="match status" value="1"/>
</dbReference>
<dbReference type="Gene3D" id="2.60.260.20">
    <property type="entry name" value="Urease metallochaperone UreE, N-terminal domain"/>
    <property type="match status" value="2"/>
</dbReference>
<protein>
    <recommendedName>
        <fullName evidence="2">Chaperone DnaJ C-terminal domain-containing protein</fullName>
    </recommendedName>
</protein>
<dbReference type="InterPro" id="IPR044713">
    <property type="entry name" value="DNJA1/2-like"/>
</dbReference>
<gene>
    <name evidence="3" type="ORF">PR048_022876</name>
</gene>
<reference evidence="3 4" key="1">
    <citation type="submission" date="2023-02" db="EMBL/GenBank/DDBJ databases">
        <title>LHISI_Scaffold_Assembly.</title>
        <authorList>
            <person name="Stuart O.P."/>
            <person name="Cleave R."/>
            <person name="Magrath M.J.L."/>
            <person name="Mikheyev A.S."/>
        </authorList>
    </citation>
    <scope>NUCLEOTIDE SEQUENCE [LARGE SCALE GENOMIC DNA]</scope>
    <source>
        <strain evidence="3">Daus_M_001</strain>
        <tissue evidence="3">Leg muscle</tissue>
    </source>
</reference>
<comment type="caution">
    <text evidence="3">The sequence shown here is derived from an EMBL/GenBank/DDBJ whole genome shotgun (WGS) entry which is preliminary data.</text>
</comment>
<keyword evidence="4" id="KW-1185">Reference proteome</keyword>
<evidence type="ECO:0000313" key="4">
    <source>
        <dbReference type="Proteomes" id="UP001159363"/>
    </source>
</evidence>
<dbReference type="Proteomes" id="UP001159363">
    <property type="component" value="Chromosome 8"/>
</dbReference>
<dbReference type="Pfam" id="PF01556">
    <property type="entry name" value="DnaJ_C"/>
    <property type="match status" value="1"/>
</dbReference>
<proteinExistence type="predicted"/>